<evidence type="ECO:0000256" key="1">
    <source>
        <dbReference type="ARBA" id="ARBA00004571"/>
    </source>
</evidence>
<protein>
    <submittedName>
        <fullName evidence="13">TonB-dependent receptor</fullName>
    </submittedName>
</protein>
<evidence type="ECO:0000256" key="10">
    <source>
        <dbReference type="SAM" id="SignalP"/>
    </source>
</evidence>
<dbReference type="PROSITE" id="PS52016">
    <property type="entry name" value="TONB_DEPENDENT_REC_3"/>
    <property type="match status" value="1"/>
</dbReference>
<proteinExistence type="inferred from homology"/>
<evidence type="ECO:0000256" key="6">
    <source>
        <dbReference type="ARBA" id="ARBA00023136"/>
    </source>
</evidence>
<feature type="domain" description="TonB-dependent receptor-like beta-barrel" evidence="11">
    <location>
        <begin position="205"/>
        <end position="639"/>
    </location>
</feature>
<evidence type="ECO:0000313" key="13">
    <source>
        <dbReference type="EMBL" id="RVU04691.1"/>
    </source>
</evidence>
<feature type="chain" id="PRO_5018752789" evidence="10">
    <location>
        <begin position="22"/>
        <end position="671"/>
    </location>
</feature>
<dbReference type="Pfam" id="PF07715">
    <property type="entry name" value="Plug"/>
    <property type="match status" value="1"/>
</dbReference>
<evidence type="ECO:0000256" key="9">
    <source>
        <dbReference type="RuleBase" id="RU003357"/>
    </source>
</evidence>
<organism evidence="13 14">
    <name type="scientific">Novosphingobium umbonatum</name>
    <dbReference type="NCBI Taxonomy" id="1908524"/>
    <lineage>
        <taxon>Bacteria</taxon>
        <taxon>Pseudomonadati</taxon>
        <taxon>Pseudomonadota</taxon>
        <taxon>Alphaproteobacteria</taxon>
        <taxon>Sphingomonadales</taxon>
        <taxon>Sphingomonadaceae</taxon>
        <taxon>Novosphingobium</taxon>
    </lineage>
</organism>
<dbReference type="Gene3D" id="2.40.170.20">
    <property type="entry name" value="TonB-dependent receptor, beta-barrel domain"/>
    <property type="match status" value="1"/>
</dbReference>
<dbReference type="Pfam" id="PF00593">
    <property type="entry name" value="TonB_dep_Rec_b-barrel"/>
    <property type="match status" value="1"/>
</dbReference>
<evidence type="ECO:0000256" key="7">
    <source>
        <dbReference type="ARBA" id="ARBA00023237"/>
    </source>
</evidence>
<feature type="domain" description="TonB-dependent receptor plug" evidence="12">
    <location>
        <begin position="53"/>
        <end position="157"/>
    </location>
</feature>
<dbReference type="PANTHER" id="PTHR30069:SF40">
    <property type="entry name" value="TONB-DEPENDENT RECEPTOR NMB0964-RELATED"/>
    <property type="match status" value="1"/>
</dbReference>
<dbReference type="SUPFAM" id="SSF56935">
    <property type="entry name" value="Porins"/>
    <property type="match status" value="1"/>
</dbReference>
<gene>
    <name evidence="13" type="ORF">EOE18_11080</name>
</gene>
<keyword evidence="5 9" id="KW-0798">TonB box</keyword>
<dbReference type="InterPro" id="IPR012910">
    <property type="entry name" value="Plug_dom"/>
</dbReference>
<evidence type="ECO:0000256" key="4">
    <source>
        <dbReference type="ARBA" id="ARBA00022692"/>
    </source>
</evidence>
<comment type="caution">
    <text evidence="13">The sequence shown here is derived from an EMBL/GenBank/DDBJ whole genome shotgun (WGS) entry which is preliminary data.</text>
</comment>
<evidence type="ECO:0000256" key="2">
    <source>
        <dbReference type="ARBA" id="ARBA00022448"/>
    </source>
</evidence>
<keyword evidence="7 8" id="KW-0998">Cell outer membrane</keyword>
<evidence type="ECO:0000313" key="14">
    <source>
        <dbReference type="Proteomes" id="UP000282837"/>
    </source>
</evidence>
<dbReference type="Proteomes" id="UP000282837">
    <property type="component" value="Unassembled WGS sequence"/>
</dbReference>
<dbReference type="OrthoDB" id="9795928at2"/>
<dbReference type="AlphaFoldDB" id="A0A3S2UQX8"/>
<dbReference type="GO" id="GO:0015344">
    <property type="term" value="F:siderophore uptake transmembrane transporter activity"/>
    <property type="evidence" value="ECO:0007669"/>
    <property type="project" value="TreeGrafter"/>
</dbReference>
<dbReference type="InterPro" id="IPR039426">
    <property type="entry name" value="TonB-dep_rcpt-like"/>
</dbReference>
<evidence type="ECO:0000256" key="5">
    <source>
        <dbReference type="ARBA" id="ARBA00023077"/>
    </source>
</evidence>
<keyword evidence="6 8" id="KW-0472">Membrane</keyword>
<dbReference type="InterPro" id="IPR036942">
    <property type="entry name" value="Beta-barrel_TonB_sf"/>
</dbReference>
<dbReference type="RefSeq" id="WP_127709432.1">
    <property type="nucleotide sequence ID" value="NZ_SACO01000007.1"/>
</dbReference>
<evidence type="ECO:0000256" key="8">
    <source>
        <dbReference type="PROSITE-ProRule" id="PRU01360"/>
    </source>
</evidence>
<dbReference type="Gene3D" id="2.170.130.10">
    <property type="entry name" value="TonB-dependent receptor, plug domain"/>
    <property type="match status" value="1"/>
</dbReference>
<sequence length="671" mass="70968">MRSLLLLGAASVALMAQPALAAVDGGADEAETPPPAAQAPIIVTATPFRHTADETPAISARVDAEQIRAAGGASVADALRDIPGVAATGFAAGASRPIIRGMDSNRVRMLEDGTSASDVSDIGPDHGIPIDPLAARSIEVVRGAATLRYGSQAIGGVVNTINNRVPTSLGKDPVSAEANLAYGSVANSLETSALADVTLGNVALHADGFRRHQGDYDTPEGTQTNSFFRGKGGALGGSYFLPDGDSHVGLAVVHYDAKYGIPAGDTYIDMAQTKVMSRNSIAMGKGLLKTLTLDGSYADYEHSERDSQGMAIATFKNREANLRGEMLFNAIGAIRNTALGVEYQHRNFSALGEASDYLSPATSQNLAAYVFSEMELTPKLHLEGSARVEQVRVTGTPLSGDFTRRTYTPASGALGLLYTLADGVKLGTTISTTGRAPALTELFARGAHDGPMTFETGHADLKVERAKAIEASLRVHRGPFRFEGSLYFTWFHNYIYGALSGRTCDDAGACTSDPDGELRELFYTQGGAHFRGAEAEASYDVLRVDAGTLLVKLMGDLTRATLDAGGNVPRIPPYRFGGGLNWAGKQAQAGFTLTHYGRQNDFGAYDTATAGYNALNAQVSWQPLRSMPGLELSIIGQNLTNDVQRMATAFNKDTVVMPGRSVRLMLRVASF</sequence>
<dbReference type="EMBL" id="SACO01000007">
    <property type="protein sequence ID" value="RVU04691.1"/>
    <property type="molecule type" value="Genomic_DNA"/>
</dbReference>
<keyword evidence="14" id="KW-1185">Reference proteome</keyword>
<dbReference type="InterPro" id="IPR037066">
    <property type="entry name" value="Plug_dom_sf"/>
</dbReference>
<feature type="signal peptide" evidence="10">
    <location>
        <begin position="1"/>
        <end position="21"/>
    </location>
</feature>
<evidence type="ECO:0000256" key="3">
    <source>
        <dbReference type="ARBA" id="ARBA00022452"/>
    </source>
</evidence>
<keyword evidence="13" id="KW-0675">Receptor</keyword>
<evidence type="ECO:0000259" key="11">
    <source>
        <dbReference type="Pfam" id="PF00593"/>
    </source>
</evidence>
<keyword evidence="2 8" id="KW-0813">Transport</keyword>
<keyword evidence="3 8" id="KW-1134">Transmembrane beta strand</keyword>
<dbReference type="GO" id="GO:0009279">
    <property type="term" value="C:cell outer membrane"/>
    <property type="evidence" value="ECO:0007669"/>
    <property type="project" value="UniProtKB-SubCell"/>
</dbReference>
<evidence type="ECO:0000259" key="12">
    <source>
        <dbReference type="Pfam" id="PF07715"/>
    </source>
</evidence>
<name>A0A3S2UQX8_9SPHN</name>
<reference evidence="13 14" key="1">
    <citation type="submission" date="2019-01" db="EMBL/GenBank/DDBJ databases">
        <authorList>
            <person name="Chen W.-M."/>
        </authorList>
    </citation>
    <scope>NUCLEOTIDE SEQUENCE [LARGE SCALE GENOMIC DNA]</scope>
    <source>
        <strain evidence="13 14">FSY-9</strain>
    </source>
</reference>
<dbReference type="InterPro" id="IPR000531">
    <property type="entry name" value="Beta-barrel_TonB"/>
</dbReference>
<dbReference type="GO" id="GO:0044718">
    <property type="term" value="P:siderophore transmembrane transport"/>
    <property type="evidence" value="ECO:0007669"/>
    <property type="project" value="TreeGrafter"/>
</dbReference>
<comment type="subcellular location">
    <subcellularLocation>
        <location evidence="1 8">Cell outer membrane</location>
        <topology evidence="1 8">Multi-pass membrane protein</topology>
    </subcellularLocation>
</comment>
<dbReference type="PANTHER" id="PTHR30069">
    <property type="entry name" value="TONB-DEPENDENT OUTER MEMBRANE RECEPTOR"/>
    <property type="match status" value="1"/>
</dbReference>
<comment type="similarity">
    <text evidence="8 9">Belongs to the TonB-dependent receptor family.</text>
</comment>
<keyword evidence="4 8" id="KW-0812">Transmembrane</keyword>
<keyword evidence="10" id="KW-0732">Signal</keyword>
<accession>A0A3S2UQX8</accession>